<keyword evidence="3" id="KW-1185">Reference proteome</keyword>
<evidence type="ECO:0000313" key="3">
    <source>
        <dbReference type="Proteomes" id="UP000003448"/>
    </source>
</evidence>
<name>I0LAJ2_9ACTN</name>
<evidence type="ECO:0000256" key="1">
    <source>
        <dbReference type="SAM" id="MobiDB-lite"/>
    </source>
</evidence>
<feature type="region of interest" description="Disordered" evidence="1">
    <location>
        <begin position="1"/>
        <end position="52"/>
    </location>
</feature>
<comment type="caution">
    <text evidence="2">The sequence shown here is derived from an EMBL/GenBank/DDBJ whole genome shotgun (WGS) entry which is preliminary data.</text>
</comment>
<gene>
    <name evidence="2" type="ORF">MILUP08_45732</name>
</gene>
<dbReference type="EMBL" id="CAIE01000039">
    <property type="protein sequence ID" value="CCH20839.1"/>
    <property type="molecule type" value="Genomic_DNA"/>
</dbReference>
<sequence>MHEQSVPVNRHMPACPPATSASSPAGGGAADSTDSAARHRSVAGLCSTAPGRPAPYLRKTVCLSPNLTYPQPLVPLAGTHS</sequence>
<organism evidence="2 3">
    <name type="scientific">Micromonospora lupini str. Lupac 08</name>
    <dbReference type="NCBI Taxonomy" id="1150864"/>
    <lineage>
        <taxon>Bacteria</taxon>
        <taxon>Bacillati</taxon>
        <taxon>Actinomycetota</taxon>
        <taxon>Actinomycetes</taxon>
        <taxon>Micromonosporales</taxon>
        <taxon>Micromonosporaceae</taxon>
        <taxon>Micromonospora</taxon>
    </lineage>
</organism>
<dbReference type="AlphaFoldDB" id="I0LAJ2"/>
<evidence type="ECO:0000313" key="2">
    <source>
        <dbReference type="EMBL" id="CCH20839.1"/>
    </source>
</evidence>
<feature type="compositionally biased region" description="Low complexity" evidence="1">
    <location>
        <begin position="17"/>
        <end position="35"/>
    </location>
</feature>
<accession>I0LAJ2</accession>
<reference evidence="3" key="1">
    <citation type="journal article" date="2012" name="J. Bacteriol.">
        <title>Genome Sequence of Micromonospora lupini Lupac 08, Isolated from Root Nodules of Lupinus angustifolius.</title>
        <authorList>
            <person name="Alonso-Vega P."/>
            <person name="Normand P."/>
            <person name="Bacigalupe R."/>
            <person name="Pujic P."/>
            <person name="Lajus A."/>
            <person name="Vallenet D."/>
            <person name="Carro L."/>
            <person name="Coll P."/>
            <person name="Trujillo M.E."/>
        </authorList>
    </citation>
    <scope>NUCLEOTIDE SEQUENCE [LARGE SCALE GENOMIC DNA]</scope>
    <source>
        <strain evidence="3">Lupac 08</strain>
    </source>
</reference>
<dbReference type="Proteomes" id="UP000003448">
    <property type="component" value="Unassembled WGS sequence"/>
</dbReference>
<protein>
    <submittedName>
        <fullName evidence="2">Uncharacterized protein</fullName>
    </submittedName>
</protein>
<proteinExistence type="predicted"/>